<evidence type="ECO:0000256" key="2">
    <source>
        <dbReference type="ARBA" id="ARBA00022603"/>
    </source>
</evidence>
<name>A0A1G2FYJ2_9BACT</name>
<keyword evidence="7" id="KW-0411">Iron-sulfur</keyword>
<evidence type="ECO:0000313" key="11">
    <source>
        <dbReference type="Proteomes" id="UP000176700"/>
    </source>
</evidence>
<feature type="domain" description="Radical SAM core" evidence="9">
    <location>
        <begin position="253"/>
        <end position="492"/>
    </location>
</feature>
<evidence type="ECO:0000256" key="4">
    <source>
        <dbReference type="ARBA" id="ARBA00022691"/>
    </source>
</evidence>
<protein>
    <submittedName>
        <fullName evidence="10">Uncharacterized protein</fullName>
    </submittedName>
</protein>
<dbReference type="Gene3D" id="3.80.30.20">
    <property type="entry name" value="tm_1862 like domain"/>
    <property type="match status" value="1"/>
</dbReference>
<comment type="cofactor">
    <cofactor evidence="1">
        <name>[4Fe-4S] cluster</name>
        <dbReference type="ChEBI" id="CHEBI:49883"/>
    </cofactor>
</comment>
<evidence type="ECO:0000256" key="7">
    <source>
        <dbReference type="ARBA" id="ARBA00023014"/>
    </source>
</evidence>
<evidence type="ECO:0000256" key="3">
    <source>
        <dbReference type="ARBA" id="ARBA00022679"/>
    </source>
</evidence>
<dbReference type="SFLD" id="SFLDS00029">
    <property type="entry name" value="Radical_SAM"/>
    <property type="match status" value="1"/>
</dbReference>
<keyword evidence="2" id="KW-0489">Methyltransferase</keyword>
<keyword evidence="3" id="KW-0808">Transferase</keyword>
<dbReference type="InterPro" id="IPR006638">
    <property type="entry name" value="Elp3/MiaA/NifB-like_rSAM"/>
</dbReference>
<dbReference type="GO" id="GO:0046872">
    <property type="term" value="F:metal ion binding"/>
    <property type="evidence" value="ECO:0007669"/>
    <property type="project" value="UniProtKB-KW"/>
</dbReference>
<dbReference type="InterPro" id="IPR058240">
    <property type="entry name" value="rSAM_sf"/>
</dbReference>
<dbReference type="GO" id="GO:0051539">
    <property type="term" value="F:4 iron, 4 sulfur cluster binding"/>
    <property type="evidence" value="ECO:0007669"/>
    <property type="project" value="UniProtKB-KW"/>
</dbReference>
<dbReference type="InterPro" id="IPR007197">
    <property type="entry name" value="rSAM"/>
</dbReference>
<evidence type="ECO:0000313" key="10">
    <source>
        <dbReference type="EMBL" id="OGZ42688.1"/>
    </source>
</evidence>
<keyword evidence="4" id="KW-0949">S-adenosyl-L-methionine</keyword>
<dbReference type="SUPFAM" id="SSF102114">
    <property type="entry name" value="Radical SAM enzymes"/>
    <property type="match status" value="1"/>
</dbReference>
<dbReference type="GO" id="GO:0003824">
    <property type="term" value="F:catalytic activity"/>
    <property type="evidence" value="ECO:0007669"/>
    <property type="project" value="InterPro"/>
</dbReference>
<evidence type="ECO:0000259" key="9">
    <source>
        <dbReference type="PROSITE" id="PS51918"/>
    </source>
</evidence>
<dbReference type="InterPro" id="IPR023404">
    <property type="entry name" value="rSAM_horseshoe"/>
</dbReference>
<evidence type="ECO:0000256" key="5">
    <source>
        <dbReference type="ARBA" id="ARBA00022723"/>
    </source>
</evidence>
<dbReference type="InterPro" id="IPR034466">
    <property type="entry name" value="Methyltransferase_Class_B"/>
</dbReference>
<gene>
    <name evidence="10" type="ORF">A2W41_03010</name>
</gene>
<evidence type="ECO:0000256" key="6">
    <source>
        <dbReference type="ARBA" id="ARBA00023004"/>
    </source>
</evidence>
<dbReference type="SMART" id="SM00729">
    <property type="entry name" value="Elp3"/>
    <property type="match status" value="1"/>
</dbReference>
<sequence length="555" mass="63918">MALGGLFKKPRLYSSPKNIAYIRPDSTMEVTDAFIIYANPDLASTKEVALIKPPIIFSKNAYSTPVTMPLGLAYLAAVLHKARYPVKILDCPGLGIDKVRLTPNKKFNVQGIDAKESIKRISPQADIIGISIMFSQEWPHVRDYIRQIRKAFPDAIIIVGGEHPTAMAEYTLRDCPQIDYIVLGEGELTLLEMVYKLRSGQVLHNISGIAYIKEGAFHQNGLTPRIASIKEMPWPKWDLIDMEAYFQPNFSMGIGHGRNIAMLATRGCPYQCTFCSNPTMWATRYVMRSVKDVVDEIAYNIEMYGANSIDFYDLTAIVRKDWIIEFTNELERRNLKVTWQLPSGTRSESLDEEVIRGLAKTGCEFLVYAPESGSKQTLDMIKKRVVLKNMEKSIMTALRYGIIVKLNFIIGFPFERRKNMWETLLWAWKMALKKVDDANIATFTPYPGSELFEELRKEKAIDEMNDAYFEDLMTQFDFTKSRTFCRHVPEYEVFFYRIFGMSVFYMLSYARVPSRIFRLLRFLFQKGHFQPRSLFEQRVYDIAARKGKLSTVSLH</sequence>
<dbReference type="SFLD" id="SFLDG01123">
    <property type="entry name" value="methyltransferase_(Class_B)"/>
    <property type="match status" value="1"/>
</dbReference>
<dbReference type="PANTHER" id="PTHR43409">
    <property type="entry name" value="ANAEROBIC MAGNESIUM-PROTOPORPHYRIN IX MONOMETHYL ESTER CYCLASE-RELATED"/>
    <property type="match status" value="1"/>
</dbReference>
<dbReference type="InterPro" id="IPR006158">
    <property type="entry name" value="Cobalamin-bd"/>
</dbReference>
<keyword evidence="6" id="KW-0408">Iron</keyword>
<dbReference type="CDD" id="cd02068">
    <property type="entry name" value="radical_SAM_B12_BD"/>
    <property type="match status" value="1"/>
</dbReference>
<reference evidence="10 11" key="1">
    <citation type="journal article" date="2016" name="Nat. Commun.">
        <title>Thousands of microbial genomes shed light on interconnected biogeochemical processes in an aquifer system.</title>
        <authorList>
            <person name="Anantharaman K."/>
            <person name="Brown C.T."/>
            <person name="Hug L.A."/>
            <person name="Sharon I."/>
            <person name="Castelle C.J."/>
            <person name="Probst A.J."/>
            <person name="Thomas B.C."/>
            <person name="Singh A."/>
            <person name="Wilkins M.J."/>
            <person name="Karaoz U."/>
            <person name="Brodie E.L."/>
            <person name="Williams K.H."/>
            <person name="Hubbard S.S."/>
            <person name="Banfield J.F."/>
        </authorList>
    </citation>
    <scope>NUCLEOTIDE SEQUENCE [LARGE SCALE GENOMIC DNA]</scope>
</reference>
<dbReference type="SFLD" id="SFLDG01082">
    <property type="entry name" value="B12-binding_domain_containing"/>
    <property type="match status" value="1"/>
</dbReference>
<comment type="caution">
    <text evidence="10">The sequence shown here is derived from an EMBL/GenBank/DDBJ whole genome shotgun (WGS) entry which is preliminary data.</text>
</comment>
<dbReference type="Proteomes" id="UP000176700">
    <property type="component" value="Unassembled WGS sequence"/>
</dbReference>
<dbReference type="PROSITE" id="PS51332">
    <property type="entry name" value="B12_BINDING"/>
    <property type="match status" value="1"/>
</dbReference>
<dbReference type="Gene3D" id="3.40.50.280">
    <property type="entry name" value="Cobalamin-binding domain"/>
    <property type="match status" value="1"/>
</dbReference>
<accession>A0A1G2FYJ2</accession>
<dbReference type="GO" id="GO:0031419">
    <property type="term" value="F:cobalamin binding"/>
    <property type="evidence" value="ECO:0007669"/>
    <property type="project" value="InterPro"/>
</dbReference>
<evidence type="ECO:0000259" key="8">
    <source>
        <dbReference type="PROSITE" id="PS51332"/>
    </source>
</evidence>
<organism evidence="10 11">
    <name type="scientific">Candidatus Ryanbacteria bacterium RIFCSPHIGHO2_01_45_13</name>
    <dbReference type="NCBI Taxonomy" id="1802112"/>
    <lineage>
        <taxon>Bacteria</taxon>
        <taxon>Candidatus Ryaniibacteriota</taxon>
    </lineage>
</organism>
<dbReference type="Pfam" id="PF04055">
    <property type="entry name" value="Radical_SAM"/>
    <property type="match status" value="1"/>
</dbReference>
<keyword evidence="5" id="KW-0479">Metal-binding</keyword>
<feature type="domain" description="B12-binding" evidence="8">
    <location>
        <begin position="52"/>
        <end position="204"/>
    </location>
</feature>
<dbReference type="AlphaFoldDB" id="A0A1G2FYJ2"/>
<dbReference type="InterPro" id="IPR051198">
    <property type="entry name" value="BchE-like"/>
</dbReference>
<dbReference type="SUPFAM" id="SSF52242">
    <property type="entry name" value="Cobalamin (vitamin B12)-binding domain"/>
    <property type="match status" value="1"/>
</dbReference>
<dbReference type="PROSITE" id="PS51918">
    <property type="entry name" value="RADICAL_SAM"/>
    <property type="match status" value="1"/>
</dbReference>
<evidence type="ECO:0000256" key="1">
    <source>
        <dbReference type="ARBA" id="ARBA00001966"/>
    </source>
</evidence>
<dbReference type="EMBL" id="MHNI01000014">
    <property type="protein sequence ID" value="OGZ42688.1"/>
    <property type="molecule type" value="Genomic_DNA"/>
</dbReference>
<proteinExistence type="predicted"/>
<dbReference type="InterPro" id="IPR036724">
    <property type="entry name" value="Cobalamin-bd_sf"/>
</dbReference>
<dbReference type="PANTHER" id="PTHR43409:SF7">
    <property type="entry name" value="BLL1977 PROTEIN"/>
    <property type="match status" value="1"/>
</dbReference>
<dbReference type="Pfam" id="PF02310">
    <property type="entry name" value="B12-binding"/>
    <property type="match status" value="1"/>
</dbReference>